<keyword evidence="1" id="KW-1133">Transmembrane helix</keyword>
<organism evidence="2">
    <name type="scientific">Lysobacter firmicutimachus</name>
    <dbReference type="NCBI Taxonomy" id="1792846"/>
    <lineage>
        <taxon>Bacteria</taxon>
        <taxon>Pseudomonadati</taxon>
        <taxon>Pseudomonadota</taxon>
        <taxon>Gammaproteobacteria</taxon>
        <taxon>Lysobacterales</taxon>
        <taxon>Lysobacteraceae</taxon>
        <taxon>Lysobacter</taxon>
    </lineage>
</organism>
<protein>
    <recommendedName>
        <fullName evidence="3">Phosphatase PAP2 family protein</fullName>
    </recommendedName>
</protein>
<feature type="transmembrane region" description="Helical" evidence="1">
    <location>
        <begin position="114"/>
        <end position="135"/>
    </location>
</feature>
<dbReference type="RefSeq" id="WP_363797640.1">
    <property type="nucleotide sequence ID" value="NZ_CP159925.1"/>
</dbReference>
<keyword evidence="1" id="KW-0472">Membrane</keyword>
<reference evidence="2" key="1">
    <citation type="submission" date="2024-06" db="EMBL/GenBank/DDBJ databases">
        <authorList>
            <person name="Li S."/>
        </authorList>
    </citation>
    <scope>NUCLEOTIDE SEQUENCE</scope>
    <source>
        <strain evidence="2">SR10</strain>
    </source>
</reference>
<evidence type="ECO:0000256" key="1">
    <source>
        <dbReference type="SAM" id="Phobius"/>
    </source>
</evidence>
<feature type="transmembrane region" description="Helical" evidence="1">
    <location>
        <begin position="90"/>
        <end position="107"/>
    </location>
</feature>
<proteinExistence type="predicted"/>
<gene>
    <name evidence="2" type="ORF">ABU614_20790</name>
</gene>
<name>A0AAU8MTR5_9GAMM</name>
<sequence>MSPVPGPRDGGRADAGAAFALARAVSIALHPFAVFLALTVLGVRALAPQAFAAAMAAVGAAVAVVWLFVWQRHRSGRWSTVDASHPSERPMLYLLLLWVLALVWWWMRGRAAVLGHGIVAVAAMLVAAALLNRWIKLSLHMASLSFAAVALWPLAPTAAAIGLASLPLLGWARLRMRRHRLAEVIGGAALGAGFALGLRWLA</sequence>
<evidence type="ECO:0008006" key="3">
    <source>
        <dbReference type="Google" id="ProtNLM"/>
    </source>
</evidence>
<feature type="transmembrane region" description="Helical" evidence="1">
    <location>
        <begin position="181"/>
        <end position="201"/>
    </location>
</feature>
<evidence type="ECO:0000313" key="2">
    <source>
        <dbReference type="EMBL" id="XCO74774.1"/>
    </source>
</evidence>
<feature type="transmembrane region" description="Helical" evidence="1">
    <location>
        <begin position="141"/>
        <end position="169"/>
    </location>
</feature>
<dbReference type="EMBL" id="CP159925">
    <property type="protein sequence ID" value="XCO74774.1"/>
    <property type="molecule type" value="Genomic_DNA"/>
</dbReference>
<accession>A0AAU8MTR5</accession>
<feature type="transmembrane region" description="Helical" evidence="1">
    <location>
        <begin position="50"/>
        <end position="70"/>
    </location>
</feature>
<keyword evidence="1" id="KW-0812">Transmembrane</keyword>
<dbReference type="AlphaFoldDB" id="A0AAU8MTR5"/>
<feature type="transmembrane region" description="Helical" evidence="1">
    <location>
        <begin position="20"/>
        <end position="43"/>
    </location>
</feature>